<gene>
    <name evidence="6" type="ORF">EFW17_18165</name>
</gene>
<comment type="cofactor">
    <cofactor evidence="5">
        <name>Mg(2+)</name>
        <dbReference type="ChEBI" id="CHEBI:18420"/>
    </cofactor>
</comment>
<comment type="similarity">
    <text evidence="1 5">Belongs to the 5-formyltetrahydrofolate cyclo-ligase family.</text>
</comment>
<feature type="binding site" evidence="4">
    <location>
        <position position="49"/>
    </location>
    <ligand>
        <name>substrate</name>
    </ligand>
</feature>
<reference evidence="6 7" key="1">
    <citation type="submission" date="2018-11" db="EMBL/GenBank/DDBJ databases">
        <title>The genome draft of YIM 96095.</title>
        <authorList>
            <person name="Tang S.-K."/>
            <person name="Chunyu W.-X."/>
            <person name="Feng Y.-Z."/>
        </authorList>
    </citation>
    <scope>NUCLEOTIDE SEQUENCE [LARGE SCALE GENOMIC DNA]</scope>
    <source>
        <strain evidence="6 7">YIM 96095</strain>
    </source>
</reference>
<dbReference type="InterPro" id="IPR024185">
    <property type="entry name" value="FTHF_cligase-like_sf"/>
</dbReference>
<evidence type="ECO:0000256" key="4">
    <source>
        <dbReference type="PIRSR" id="PIRSR006806-1"/>
    </source>
</evidence>
<dbReference type="EMBL" id="RJMB01000020">
    <property type="protein sequence ID" value="RNL82890.1"/>
    <property type="molecule type" value="Genomic_DNA"/>
</dbReference>
<protein>
    <recommendedName>
        <fullName evidence="5">5-formyltetrahydrofolate cyclo-ligase</fullName>
        <ecNumber evidence="5">6.3.3.2</ecNumber>
    </recommendedName>
</protein>
<name>A0A3N0E4Y8_9ACTN</name>
<comment type="catalytic activity">
    <reaction evidence="5">
        <text>(6S)-5-formyl-5,6,7,8-tetrahydrofolate + ATP = (6R)-5,10-methenyltetrahydrofolate + ADP + phosphate</text>
        <dbReference type="Rhea" id="RHEA:10488"/>
        <dbReference type="ChEBI" id="CHEBI:30616"/>
        <dbReference type="ChEBI" id="CHEBI:43474"/>
        <dbReference type="ChEBI" id="CHEBI:57455"/>
        <dbReference type="ChEBI" id="CHEBI:57457"/>
        <dbReference type="ChEBI" id="CHEBI:456216"/>
        <dbReference type="EC" id="6.3.3.2"/>
    </reaction>
</comment>
<dbReference type="RefSeq" id="WP_123202624.1">
    <property type="nucleotide sequence ID" value="NZ_RJMB01000020.1"/>
</dbReference>
<evidence type="ECO:0000256" key="2">
    <source>
        <dbReference type="ARBA" id="ARBA00022741"/>
    </source>
</evidence>
<comment type="caution">
    <text evidence="6">The sequence shown here is derived from an EMBL/GenBank/DDBJ whole genome shotgun (WGS) entry which is preliminary data.</text>
</comment>
<accession>A0A3N0E4Y8</accession>
<dbReference type="GO" id="GO:0005524">
    <property type="term" value="F:ATP binding"/>
    <property type="evidence" value="ECO:0007669"/>
    <property type="project" value="UniProtKB-KW"/>
</dbReference>
<sequence length="183" mass="20262">MRQRIRAARREMPEERRARAGSAFRDALTTLPQLTMGGTVAVYYSVGTEPDTHKLVTALWKRGTYVLLPVFLPSRELDWAGYDGPDSLGYTDQGLLEPTGPRYGVDAVRRCAAVVCPALAVDRRGLRLGKGAGCYDRALSYVGPNTRTIAVIYDTEFVDSVPSEDHDRPVHGVVTPQRGVHWF</sequence>
<dbReference type="NCBIfam" id="TIGR02727">
    <property type="entry name" value="MTHFS_bact"/>
    <property type="match status" value="1"/>
</dbReference>
<keyword evidence="7" id="KW-1185">Reference proteome</keyword>
<evidence type="ECO:0000256" key="5">
    <source>
        <dbReference type="RuleBase" id="RU361279"/>
    </source>
</evidence>
<feature type="binding site" evidence="4">
    <location>
        <begin position="127"/>
        <end position="135"/>
    </location>
    <ligand>
        <name>ATP</name>
        <dbReference type="ChEBI" id="CHEBI:30616"/>
    </ligand>
</feature>
<dbReference type="GO" id="GO:0009396">
    <property type="term" value="P:folic acid-containing compound biosynthetic process"/>
    <property type="evidence" value="ECO:0007669"/>
    <property type="project" value="TreeGrafter"/>
</dbReference>
<keyword evidence="2 4" id="KW-0547">Nucleotide-binding</keyword>
<dbReference type="PIRSF" id="PIRSF006806">
    <property type="entry name" value="FTHF_cligase"/>
    <property type="match status" value="1"/>
</dbReference>
<dbReference type="OrthoDB" id="3242798at2"/>
<dbReference type="PANTHER" id="PTHR23407">
    <property type="entry name" value="ATPASE INHIBITOR/5-FORMYLTETRAHYDROFOLATE CYCLO-LIGASE"/>
    <property type="match status" value="1"/>
</dbReference>
<dbReference type="InterPro" id="IPR002698">
    <property type="entry name" value="FTHF_cligase"/>
</dbReference>
<dbReference type="GO" id="GO:0046872">
    <property type="term" value="F:metal ion binding"/>
    <property type="evidence" value="ECO:0007669"/>
    <property type="project" value="UniProtKB-KW"/>
</dbReference>
<dbReference type="Gene3D" id="3.40.50.10420">
    <property type="entry name" value="NagB/RpiA/CoA transferase-like"/>
    <property type="match status" value="1"/>
</dbReference>
<dbReference type="GO" id="GO:0030272">
    <property type="term" value="F:5-formyltetrahydrofolate cyclo-ligase activity"/>
    <property type="evidence" value="ECO:0007669"/>
    <property type="project" value="UniProtKB-EC"/>
</dbReference>
<dbReference type="GO" id="GO:0035999">
    <property type="term" value="P:tetrahydrofolate interconversion"/>
    <property type="evidence" value="ECO:0007669"/>
    <property type="project" value="TreeGrafter"/>
</dbReference>
<evidence type="ECO:0000256" key="3">
    <source>
        <dbReference type="ARBA" id="ARBA00022840"/>
    </source>
</evidence>
<keyword evidence="5" id="KW-0460">Magnesium</keyword>
<dbReference type="AlphaFoldDB" id="A0A3N0E4Y8"/>
<organism evidence="6 7">
    <name type="scientific">Halostreptopolyspora alba</name>
    <dbReference type="NCBI Taxonomy" id="2487137"/>
    <lineage>
        <taxon>Bacteria</taxon>
        <taxon>Bacillati</taxon>
        <taxon>Actinomycetota</taxon>
        <taxon>Actinomycetes</taxon>
        <taxon>Streptosporangiales</taxon>
        <taxon>Nocardiopsidaceae</taxon>
        <taxon>Halostreptopolyspora</taxon>
    </lineage>
</organism>
<dbReference type="Proteomes" id="UP000269198">
    <property type="component" value="Unassembled WGS sequence"/>
</dbReference>
<evidence type="ECO:0000256" key="1">
    <source>
        <dbReference type="ARBA" id="ARBA00010638"/>
    </source>
</evidence>
<evidence type="ECO:0000313" key="7">
    <source>
        <dbReference type="Proteomes" id="UP000269198"/>
    </source>
</evidence>
<dbReference type="PANTHER" id="PTHR23407:SF1">
    <property type="entry name" value="5-FORMYLTETRAHYDROFOLATE CYCLO-LIGASE"/>
    <property type="match status" value="1"/>
</dbReference>
<proteinExistence type="inferred from homology"/>
<keyword evidence="6" id="KW-0436">Ligase</keyword>
<dbReference type="Pfam" id="PF01812">
    <property type="entry name" value="5-FTHF_cyc-lig"/>
    <property type="match status" value="1"/>
</dbReference>
<keyword evidence="3 4" id="KW-0067">ATP-binding</keyword>
<keyword evidence="5" id="KW-0479">Metal-binding</keyword>
<dbReference type="InterPro" id="IPR037171">
    <property type="entry name" value="NagB/RpiA_transferase-like"/>
</dbReference>
<dbReference type="SUPFAM" id="SSF100950">
    <property type="entry name" value="NagB/RpiA/CoA transferase-like"/>
    <property type="match status" value="1"/>
</dbReference>
<dbReference type="EC" id="6.3.3.2" evidence="5"/>
<evidence type="ECO:0000313" key="6">
    <source>
        <dbReference type="EMBL" id="RNL82890.1"/>
    </source>
</evidence>